<organism evidence="4 5">
    <name type="scientific">Tunturiibacter lichenicola</name>
    <dbReference type="NCBI Taxonomy" id="2051959"/>
    <lineage>
        <taxon>Bacteria</taxon>
        <taxon>Pseudomonadati</taxon>
        <taxon>Acidobacteriota</taxon>
        <taxon>Terriglobia</taxon>
        <taxon>Terriglobales</taxon>
        <taxon>Acidobacteriaceae</taxon>
        <taxon>Tunturiibacter</taxon>
    </lineage>
</organism>
<dbReference type="PANTHER" id="PTHR48105">
    <property type="entry name" value="THIOREDOXIN REDUCTASE 1-RELATED-RELATED"/>
    <property type="match status" value="1"/>
</dbReference>
<keyword evidence="2 4" id="KW-0560">Oxidoreductase</keyword>
<evidence type="ECO:0000256" key="1">
    <source>
        <dbReference type="ARBA" id="ARBA00022630"/>
    </source>
</evidence>
<gene>
    <name evidence="4" type="ORF">HDF10_001661</name>
</gene>
<accession>A0A7W8J8X0</accession>
<dbReference type="Proteomes" id="UP000569092">
    <property type="component" value="Unassembled WGS sequence"/>
</dbReference>
<dbReference type="EMBL" id="JACHDZ010000002">
    <property type="protein sequence ID" value="MBB5343686.1"/>
    <property type="molecule type" value="Genomic_DNA"/>
</dbReference>
<dbReference type="PRINTS" id="PR00368">
    <property type="entry name" value="FADPNR"/>
</dbReference>
<comment type="caution">
    <text evidence="4">The sequence shown here is derived from an EMBL/GenBank/DDBJ whole genome shotgun (WGS) entry which is preliminary data.</text>
</comment>
<dbReference type="InterPro" id="IPR023753">
    <property type="entry name" value="FAD/NAD-binding_dom"/>
</dbReference>
<dbReference type="Pfam" id="PF07992">
    <property type="entry name" value="Pyr_redox_2"/>
    <property type="match status" value="1"/>
</dbReference>
<sequence length="420" mass="45084">MLNGRIVIYGRANSAAGYKIRDFLTRNCCEYDWVELNTDEEARKLAGISGVADPLLPVCVLSQKTKLYCPSLRDLAVALQWFKGPKYECYDLAIFGAGPAGLSAALYGASEGLRTILVEKIAVGGQAGSTSKIENYMGFPDGISGWELASRARQQAIKLGAEIIVGLEGVAGEHQDGWQFSWFASGEQIASKATICATGIEYSRLGLEREDYFLNRGLYYGAGSSEADICKGHVVIVGGGNSAGQAALNFARKTQVTMLVRGESLKNTLSTYLLERIEDTTSITVLTRTTLTNLEGDDALESITYRDEAGNTASIETHSVFVCIGGRPRLDWAKPGVLHCDPAGYILTGPDLDRSSLSAEMWTDGRAPLFMESSIPGLFAAGDVRHNSTKRCAAAAGDGATAVSMAHQFLISVKHQLLGR</sequence>
<dbReference type="AlphaFoldDB" id="A0A7W8J8X0"/>
<dbReference type="PRINTS" id="PR00469">
    <property type="entry name" value="PNDRDTASEII"/>
</dbReference>
<name>A0A7W8J8X0_9BACT</name>
<protein>
    <submittedName>
        <fullName evidence="4">Thioredoxin reductase (NADPH)</fullName>
        <ecNumber evidence="4">1.8.1.9</ecNumber>
    </submittedName>
</protein>
<keyword evidence="1" id="KW-0285">Flavoprotein</keyword>
<evidence type="ECO:0000256" key="2">
    <source>
        <dbReference type="ARBA" id="ARBA00023002"/>
    </source>
</evidence>
<dbReference type="GO" id="GO:0004791">
    <property type="term" value="F:thioredoxin-disulfide reductase (NADPH) activity"/>
    <property type="evidence" value="ECO:0007669"/>
    <property type="project" value="UniProtKB-EC"/>
</dbReference>
<dbReference type="EC" id="1.8.1.9" evidence="4"/>
<feature type="domain" description="FAD/NAD(P)-binding" evidence="3">
    <location>
        <begin position="90"/>
        <end position="399"/>
    </location>
</feature>
<dbReference type="Gene3D" id="3.50.50.60">
    <property type="entry name" value="FAD/NAD(P)-binding domain"/>
    <property type="match status" value="2"/>
</dbReference>
<evidence type="ECO:0000313" key="5">
    <source>
        <dbReference type="Proteomes" id="UP000569092"/>
    </source>
</evidence>
<proteinExistence type="predicted"/>
<evidence type="ECO:0000259" key="3">
    <source>
        <dbReference type="Pfam" id="PF07992"/>
    </source>
</evidence>
<dbReference type="InterPro" id="IPR050097">
    <property type="entry name" value="Ferredoxin-NADP_redctase_2"/>
</dbReference>
<evidence type="ECO:0000313" key="4">
    <source>
        <dbReference type="EMBL" id="MBB5343686.1"/>
    </source>
</evidence>
<reference evidence="4 5" key="1">
    <citation type="submission" date="2020-08" db="EMBL/GenBank/DDBJ databases">
        <title>Genomic Encyclopedia of Type Strains, Phase IV (KMG-V): Genome sequencing to study the core and pangenomes of soil and plant-associated prokaryotes.</title>
        <authorList>
            <person name="Whitman W."/>
        </authorList>
    </citation>
    <scope>NUCLEOTIDE SEQUENCE [LARGE SCALE GENOMIC DNA]</scope>
    <source>
        <strain evidence="4 5">M8US30</strain>
    </source>
</reference>
<dbReference type="InterPro" id="IPR036188">
    <property type="entry name" value="FAD/NAD-bd_sf"/>
</dbReference>
<dbReference type="SUPFAM" id="SSF51905">
    <property type="entry name" value="FAD/NAD(P)-binding domain"/>
    <property type="match status" value="1"/>
</dbReference>